<evidence type="ECO:0000256" key="5">
    <source>
        <dbReference type="ARBA" id="ARBA00022989"/>
    </source>
</evidence>
<evidence type="ECO:0000256" key="1">
    <source>
        <dbReference type="ARBA" id="ARBA00004167"/>
    </source>
</evidence>
<sequence length="55" mass="6677">NKRRIMRIFSVPPIEETLSEPNFYDTISKIRLRQQLEMYSISRKYDCQQPQNQAD</sequence>
<organism evidence="7 8">
    <name type="scientific">Saguinus oedipus</name>
    <name type="common">Cotton-top tamarin</name>
    <name type="synonym">Oedipomidas oedipus</name>
    <dbReference type="NCBI Taxonomy" id="9490"/>
    <lineage>
        <taxon>Eukaryota</taxon>
        <taxon>Metazoa</taxon>
        <taxon>Chordata</taxon>
        <taxon>Craniata</taxon>
        <taxon>Vertebrata</taxon>
        <taxon>Euteleostomi</taxon>
        <taxon>Mammalia</taxon>
        <taxon>Eutheria</taxon>
        <taxon>Euarchontoglires</taxon>
        <taxon>Primates</taxon>
        <taxon>Haplorrhini</taxon>
        <taxon>Platyrrhini</taxon>
        <taxon>Cebidae</taxon>
        <taxon>Callitrichinae</taxon>
        <taxon>Saguinus</taxon>
    </lineage>
</organism>
<evidence type="ECO:0000256" key="2">
    <source>
        <dbReference type="ARBA" id="ARBA00008977"/>
    </source>
</evidence>
<dbReference type="PANTHER" id="PTHR31888">
    <property type="entry name" value="SMALL INTEGRAL MEMBRANE PROTEIN 19"/>
    <property type="match status" value="1"/>
</dbReference>
<evidence type="ECO:0000256" key="3">
    <source>
        <dbReference type="ARBA" id="ARBA00017901"/>
    </source>
</evidence>
<dbReference type="PANTHER" id="PTHR31888:SF1">
    <property type="entry name" value="SMALL INTEGRAL MEMBRANE PROTEIN 19"/>
    <property type="match status" value="1"/>
</dbReference>
<dbReference type="InterPro" id="IPR029368">
    <property type="entry name" value="SMIM19"/>
</dbReference>
<dbReference type="EMBL" id="JASSZA010000014">
    <property type="protein sequence ID" value="KAK2093531.1"/>
    <property type="molecule type" value="Genomic_DNA"/>
</dbReference>
<evidence type="ECO:0000313" key="8">
    <source>
        <dbReference type="Proteomes" id="UP001266305"/>
    </source>
</evidence>
<feature type="non-terminal residue" evidence="7">
    <location>
        <position position="55"/>
    </location>
</feature>
<evidence type="ECO:0000256" key="6">
    <source>
        <dbReference type="ARBA" id="ARBA00023136"/>
    </source>
</evidence>
<dbReference type="Pfam" id="PF15117">
    <property type="entry name" value="UPF0697"/>
    <property type="match status" value="1"/>
</dbReference>
<keyword evidence="5" id="KW-1133">Transmembrane helix</keyword>
<evidence type="ECO:0000256" key="4">
    <source>
        <dbReference type="ARBA" id="ARBA00022692"/>
    </source>
</evidence>
<comment type="similarity">
    <text evidence="2">Belongs to the SMIM19 family.</text>
</comment>
<dbReference type="Proteomes" id="UP001266305">
    <property type="component" value="Unassembled WGS sequence"/>
</dbReference>
<name>A0ABQ9U9G3_SAGOE</name>
<comment type="caution">
    <text evidence="7">The sequence shown here is derived from an EMBL/GenBank/DDBJ whole genome shotgun (WGS) entry which is preliminary data.</text>
</comment>
<evidence type="ECO:0000313" key="7">
    <source>
        <dbReference type="EMBL" id="KAK2093531.1"/>
    </source>
</evidence>
<keyword evidence="4" id="KW-0812">Transmembrane</keyword>
<protein>
    <recommendedName>
        <fullName evidence="3">Small integral membrane protein 19</fullName>
    </recommendedName>
</protein>
<gene>
    <name evidence="7" type="primary">SMIM19</name>
    <name evidence="7" type="ORF">P7K49_027269</name>
</gene>
<comment type="subcellular location">
    <subcellularLocation>
        <location evidence="1">Membrane</location>
        <topology evidence="1">Single-pass membrane protein</topology>
    </subcellularLocation>
</comment>
<accession>A0ABQ9U9G3</accession>
<keyword evidence="6" id="KW-0472">Membrane</keyword>
<keyword evidence="8" id="KW-1185">Reference proteome</keyword>
<feature type="non-terminal residue" evidence="7">
    <location>
        <position position="1"/>
    </location>
</feature>
<proteinExistence type="inferred from homology"/>
<reference evidence="7 8" key="1">
    <citation type="submission" date="2023-05" db="EMBL/GenBank/DDBJ databases">
        <title>B98-5 Cell Line De Novo Hybrid Assembly: An Optical Mapping Approach.</title>
        <authorList>
            <person name="Kananen K."/>
            <person name="Auerbach J.A."/>
            <person name="Kautto E."/>
            <person name="Blachly J.S."/>
        </authorList>
    </citation>
    <scope>NUCLEOTIDE SEQUENCE [LARGE SCALE GENOMIC DNA]</scope>
    <source>
        <strain evidence="7">B95-8</strain>
        <tissue evidence="7">Cell line</tissue>
    </source>
</reference>